<evidence type="ECO:0000313" key="2">
    <source>
        <dbReference type="Proteomes" id="UP000238701"/>
    </source>
</evidence>
<reference evidence="2" key="1">
    <citation type="submission" date="2018-02" db="EMBL/GenBank/DDBJ databases">
        <authorList>
            <person name="Hausmann B."/>
        </authorList>
    </citation>
    <scope>NUCLEOTIDE SEQUENCE [LARGE SCALE GENOMIC DNA]</scope>
    <source>
        <strain evidence="2">Peat soil MAG SbA1</strain>
    </source>
</reference>
<dbReference type="EMBL" id="OMOD01000022">
    <property type="protein sequence ID" value="SPF33440.1"/>
    <property type="molecule type" value="Genomic_DNA"/>
</dbReference>
<name>A0A2U3K1M3_9BACT</name>
<proteinExistence type="predicted"/>
<sequence>MIGLTSLITEYPPMPPKFNRRRAVFVLGKIDEILAWEQRKETERDTKFVELGRYLCEVRAVQYWRLENLKSFDDFLGRRFPGSRRKAYYLMSIHEHLPPQARKQLKEVGWTKGLELAKLARRDGQHFDCATWLHKARQMPKEQFQQEVQKELTGRETEPWEIIYFKLYQSQMPVIEKAIETAALMLGSDRSRGYCLEMICADFLAGANLDNGDPETLLFSMTRFFKFLPGEQRQAFLGGLREKAS</sequence>
<dbReference type="Proteomes" id="UP000238701">
    <property type="component" value="Unassembled WGS sequence"/>
</dbReference>
<organism evidence="1 2">
    <name type="scientific">Candidatus Sulfotelmatobacter kueseliae</name>
    <dbReference type="NCBI Taxonomy" id="2042962"/>
    <lineage>
        <taxon>Bacteria</taxon>
        <taxon>Pseudomonadati</taxon>
        <taxon>Acidobacteriota</taxon>
        <taxon>Terriglobia</taxon>
        <taxon>Terriglobales</taxon>
        <taxon>Candidatus Korobacteraceae</taxon>
        <taxon>Candidatus Sulfotelmatobacter</taxon>
    </lineage>
</organism>
<accession>A0A2U3K1M3</accession>
<protein>
    <submittedName>
        <fullName evidence="1">Uncharacterized protein</fullName>
    </submittedName>
</protein>
<evidence type="ECO:0000313" key="1">
    <source>
        <dbReference type="EMBL" id="SPF33440.1"/>
    </source>
</evidence>
<gene>
    <name evidence="1" type="ORF">SBA1_1180005</name>
</gene>
<dbReference type="AlphaFoldDB" id="A0A2U3K1M3"/>